<sequence length="220" mass="23348">MIRVLIADDEAMIRAGVRAIMRSDPEIEVVAEAADGREAVELVLSHRPDVALLDIRMPRMDGLAATVEIRRVAPATAVVVLTTFGEDSYISQALGGGASGFLLKAGDPRELISGVHAVADGGAYLSPQVARQVIARFGGARASREAAAAARIEELTQREREVLSLVGAGLSNADIAERLFLVEGTVKSYVSAILNRLEMRNRVQAAILAYEAGLVDTSRG</sequence>
<keyword evidence="3 9" id="KW-0238">DNA-binding</keyword>
<dbReference type="Pfam" id="PF00196">
    <property type="entry name" value="GerE"/>
    <property type="match status" value="1"/>
</dbReference>
<dbReference type="SUPFAM" id="SSF52172">
    <property type="entry name" value="CheY-like"/>
    <property type="match status" value="1"/>
</dbReference>
<dbReference type="PANTHER" id="PTHR43214">
    <property type="entry name" value="TWO-COMPONENT RESPONSE REGULATOR"/>
    <property type="match status" value="1"/>
</dbReference>
<evidence type="ECO:0000313" key="9">
    <source>
        <dbReference type="EMBL" id="OOC53068.1"/>
    </source>
</evidence>
<dbReference type="PROSITE" id="PS00622">
    <property type="entry name" value="HTH_LUXR_1"/>
    <property type="match status" value="1"/>
</dbReference>
<evidence type="ECO:0000256" key="2">
    <source>
        <dbReference type="ARBA" id="ARBA00023015"/>
    </source>
</evidence>
<dbReference type="EMBL" id="JACCHL010000001">
    <property type="protein sequence ID" value="NYH54251.1"/>
    <property type="molecule type" value="Genomic_DNA"/>
</dbReference>
<dbReference type="OrthoDB" id="9808843at2"/>
<feature type="modified residue" description="4-aspartylphosphate" evidence="5">
    <location>
        <position position="54"/>
    </location>
</feature>
<dbReference type="GO" id="GO:0000160">
    <property type="term" value="P:phosphorelay signal transduction system"/>
    <property type="evidence" value="ECO:0007669"/>
    <property type="project" value="InterPro"/>
</dbReference>
<evidence type="ECO:0000256" key="3">
    <source>
        <dbReference type="ARBA" id="ARBA00023125"/>
    </source>
</evidence>
<evidence type="ECO:0000313" key="8">
    <source>
        <dbReference type="EMBL" id="NYH54251.1"/>
    </source>
</evidence>
<dbReference type="Proteomes" id="UP000584931">
    <property type="component" value="Unassembled WGS sequence"/>
</dbReference>
<dbReference type="SUPFAM" id="SSF46894">
    <property type="entry name" value="C-terminal effector domain of the bipartite response regulators"/>
    <property type="match status" value="1"/>
</dbReference>
<name>A0A1V3BX88_9ACTN</name>
<dbReference type="AlphaFoldDB" id="A0A1V3BX88"/>
<dbReference type="CDD" id="cd06170">
    <property type="entry name" value="LuxR_C_like"/>
    <property type="match status" value="1"/>
</dbReference>
<keyword evidence="4" id="KW-0804">Transcription</keyword>
<reference evidence="10" key="1">
    <citation type="submission" date="2016-08" db="EMBL/GenBank/DDBJ databases">
        <authorList>
            <person name="Tokovenko B."/>
            <person name="Kalinowski J."/>
        </authorList>
    </citation>
    <scope>NUCLEOTIDE SEQUENCE [LARGE SCALE GENOMIC DNA]</scope>
    <source>
        <strain evidence="10">UTMC102</strain>
    </source>
</reference>
<dbReference type="GO" id="GO:0003677">
    <property type="term" value="F:DNA binding"/>
    <property type="evidence" value="ECO:0007669"/>
    <property type="project" value="UniProtKB-KW"/>
</dbReference>
<reference evidence="8 11" key="3">
    <citation type="submission" date="2020-07" db="EMBL/GenBank/DDBJ databases">
        <title>Sequencing the genomes of 1000 actinobacteria strains.</title>
        <authorList>
            <person name="Klenk H.-P."/>
        </authorList>
    </citation>
    <scope>NUCLEOTIDE SEQUENCE [LARGE SCALE GENOMIC DNA]</scope>
    <source>
        <strain evidence="8 11">DSM 45278</strain>
    </source>
</reference>
<dbReference type="InterPro" id="IPR016032">
    <property type="entry name" value="Sig_transdc_resp-reg_C-effctor"/>
</dbReference>
<dbReference type="InterPro" id="IPR011006">
    <property type="entry name" value="CheY-like_superfamily"/>
</dbReference>
<dbReference type="InterPro" id="IPR000792">
    <property type="entry name" value="Tscrpt_reg_LuxR_C"/>
</dbReference>
<dbReference type="PROSITE" id="PS50110">
    <property type="entry name" value="RESPONSE_REGULATORY"/>
    <property type="match status" value="1"/>
</dbReference>
<dbReference type="RefSeq" id="WP_077689425.1">
    <property type="nucleotide sequence ID" value="NZ_JACCHL010000001.1"/>
</dbReference>
<dbReference type="InterPro" id="IPR001789">
    <property type="entry name" value="Sig_transdc_resp-reg_receiver"/>
</dbReference>
<dbReference type="GO" id="GO:0006355">
    <property type="term" value="P:regulation of DNA-templated transcription"/>
    <property type="evidence" value="ECO:0007669"/>
    <property type="project" value="InterPro"/>
</dbReference>
<dbReference type="InterPro" id="IPR058245">
    <property type="entry name" value="NreC/VraR/RcsB-like_REC"/>
</dbReference>
<reference evidence="9" key="2">
    <citation type="submission" date="2016-08" db="EMBL/GenBank/DDBJ databases">
        <authorList>
            <person name="Seilhamer J.J."/>
        </authorList>
    </citation>
    <scope>NUCLEOTIDE SEQUENCE [LARGE SCALE GENOMIC DNA]</scope>
    <source>
        <strain evidence="9">UTMC102</strain>
    </source>
</reference>
<dbReference type="EMBL" id="MCOK01000001">
    <property type="protein sequence ID" value="OOC53068.1"/>
    <property type="molecule type" value="Genomic_DNA"/>
</dbReference>
<evidence type="ECO:0000259" key="7">
    <source>
        <dbReference type="PROSITE" id="PS50110"/>
    </source>
</evidence>
<dbReference type="CDD" id="cd17535">
    <property type="entry name" value="REC_NarL-like"/>
    <property type="match status" value="1"/>
</dbReference>
<dbReference type="PROSITE" id="PS50043">
    <property type="entry name" value="HTH_LUXR_2"/>
    <property type="match status" value="1"/>
</dbReference>
<dbReference type="Proteomes" id="UP000189004">
    <property type="component" value="Unassembled WGS sequence"/>
</dbReference>
<comment type="caution">
    <text evidence="9">The sequence shown here is derived from an EMBL/GenBank/DDBJ whole genome shotgun (WGS) entry which is preliminary data.</text>
</comment>
<feature type="domain" description="Response regulatory" evidence="7">
    <location>
        <begin position="3"/>
        <end position="119"/>
    </location>
</feature>
<proteinExistence type="predicted"/>
<dbReference type="SMART" id="SM00421">
    <property type="entry name" value="HTH_LUXR"/>
    <property type="match status" value="1"/>
</dbReference>
<organism evidence="9 10">
    <name type="scientific">Nocardiopsis sinuspersici</name>
    <dbReference type="NCBI Taxonomy" id="501010"/>
    <lineage>
        <taxon>Bacteria</taxon>
        <taxon>Bacillati</taxon>
        <taxon>Actinomycetota</taxon>
        <taxon>Actinomycetes</taxon>
        <taxon>Streptosporangiales</taxon>
        <taxon>Nocardiopsidaceae</taxon>
        <taxon>Nocardiopsis</taxon>
    </lineage>
</organism>
<evidence type="ECO:0000313" key="11">
    <source>
        <dbReference type="Proteomes" id="UP000584931"/>
    </source>
</evidence>
<gene>
    <name evidence="8" type="ORF">HNR06_003840</name>
    <name evidence="9" type="ORF">NOSIN_03905</name>
</gene>
<evidence type="ECO:0000256" key="1">
    <source>
        <dbReference type="ARBA" id="ARBA00022553"/>
    </source>
</evidence>
<dbReference type="Pfam" id="PF00072">
    <property type="entry name" value="Response_reg"/>
    <property type="match status" value="1"/>
</dbReference>
<accession>A0A7Y9XEC2</accession>
<dbReference type="SMART" id="SM00448">
    <property type="entry name" value="REC"/>
    <property type="match status" value="1"/>
</dbReference>
<keyword evidence="2" id="KW-0805">Transcription regulation</keyword>
<protein>
    <submittedName>
        <fullName evidence="8">DNA-binding NarL/FixJ family response regulator</fullName>
    </submittedName>
    <submittedName>
        <fullName evidence="9">DNA-binding response regulator</fullName>
    </submittedName>
</protein>
<dbReference type="PRINTS" id="PR00038">
    <property type="entry name" value="HTHLUXR"/>
</dbReference>
<accession>A0A1V3BX88</accession>
<dbReference type="InterPro" id="IPR039420">
    <property type="entry name" value="WalR-like"/>
</dbReference>
<evidence type="ECO:0000256" key="4">
    <source>
        <dbReference type="ARBA" id="ARBA00023163"/>
    </source>
</evidence>
<dbReference type="Gene3D" id="3.40.50.2300">
    <property type="match status" value="1"/>
</dbReference>
<feature type="domain" description="HTH luxR-type" evidence="6">
    <location>
        <begin position="148"/>
        <end position="213"/>
    </location>
</feature>
<evidence type="ECO:0000256" key="5">
    <source>
        <dbReference type="PROSITE-ProRule" id="PRU00169"/>
    </source>
</evidence>
<keyword evidence="1 5" id="KW-0597">Phosphoprotein</keyword>
<evidence type="ECO:0000313" key="10">
    <source>
        <dbReference type="Proteomes" id="UP000189004"/>
    </source>
</evidence>
<evidence type="ECO:0000259" key="6">
    <source>
        <dbReference type="PROSITE" id="PS50043"/>
    </source>
</evidence>
<keyword evidence="10" id="KW-1185">Reference proteome</keyword>
<dbReference type="PANTHER" id="PTHR43214:SF24">
    <property type="entry name" value="TRANSCRIPTIONAL REGULATORY PROTEIN NARL-RELATED"/>
    <property type="match status" value="1"/>
</dbReference>
<dbReference type="STRING" id="501010.NOSIN_03905"/>